<name>A0AAU7QHY9_9GAMM</name>
<sequence>MKSRRLLASLTGLALLLVSVSAQAIKPPMPRSRAQLAGVWVGPDAWGSVLRLELNSEGQGLLAVRDLDSKGDLALYKVELAKININDLSFSVSSISNGAARIALSGTNDSNAINLVRYLKDFGDGYGVHALLIRQSDLQSGLRDLKAAGSKLPAQPAR</sequence>
<evidence type="ECO:0000256" key="1">
    <source>
        <dbReference type="SAM" id="SignalP"/>
    </source>
</evidence>
<protein>
    <submittedName>
        <fullName evidence="2">Uncharacterized protein</fullName>
    </submittedName>
</protein>
<dbReference type="AlphaFoldDB" id="A0AAU7QHY9"/>
<organism evidence="2">
    <name type="scientific">Rhodanobacter sp. IGA1.0</name>
    <dbReference type="NCBI Taxonomy" id="3158582"/>
    <lineage>
        <taxon>Bacteria</taxon>
        <taxon>Pseudomonadati</taxon>
        <taxon>Pseudomonadota</taxon>
        <taxon>Gammaproteobacteria</taxon>
        <taxon>Lysobacterales</taxon>
        <taxon>Rhodanobacteraceae</taxon>
        <taxon>Rhodanobacter</taxon>
    </lineage>
</organism>
<feature type="chain" id="PRO_5043515392" evidence="1">
    <location>
        <begin position="25"/>
        <end position="158"/>
    </location>
</feature>
<keyword evidence="1" id="KW-0732">Signal</keyword>
<evidence type="ECO:0000313" key="2">
    <source>
        <dbReference type="EMBL" id="XBS89201.1"/>
    </source>
</evidence>
<gene>
    <name evidence="2" type="ORF">ABNK63_12465</name>
</gene>
<feature type="signal peptide" evidence="1">
    <location>
        <begin position="1"/>
        <end position="24"/>
    </location>
</feature>
<dbReference type="RefSeq" id="WP_350015805.1">
    <property type="nucleotide sequence ID" value="NZ_CP157948.1"/>
</dbReference>
<reference evidence="2" key="1">
    <citation type="submission" date="2024-06" db="EMBL/GenBank/DDBJ databases">
        <authorList>
            <person name="Sun Y."/>
        </authorList>
    </citation>
    <scope>NUCLEOTIDE SEQUENCE</scope>
    <source>
        <strain evidence="2">IGA1.0</strain>
    </source>
</reference>
<dbReference type="EMBL" id="CP157948">
    <property type="protein sequence ID" value="XBS89201.1"/>
    <property type="molecule type" value="Genomic_DNA"/>
</dbReference>
<accession>A0AAU7QHY9</accession>
<proteinExistence type="predicted"/>